<name>A0AA35CJ95_9FIRM</name>
<feature type="coiled-coil region" evidence="1">
    <location>
        <begin position="43"/>
        <end position="115"/>
    </location>
</feature>
<gene>
    <name evidence="3" type="ORF">caldi_13750</name>
</gene>
<feature type="region of interest" description="Disordered" evidence="2">
    <location>
        <begin position="115"/>
        <end position="181"/>
    </location>
</feature>
<accession>A0AA35CJ95</accession>
<evidence type="ECO:0000313" key="4">
    <source>
        <dbReference type="Proteomes" id="UP001163687"/>
    </source>
</evidence>
<protein>
    <submittedName>
        <fullName evidence="3">Uncharacterized protein</fullName>
    </submittedName>
</protein>
<dbReference type="KEGG" id="cmic:caldi_13750"/>
<reference evidence="3" key="1">
    <citation type="submission" date="2022-03" db="EMBL/GenBank/DDBJ databases">
        <title>Complete genome sequence of Caldinitratiruptor microaerophilus.</title>
        <authorList>
            <person name="Mukaiyama R."/>
            <person name="Nishiyama T."/>
            <person name="Ueda K."/>
        </authorList>
    </citation>
    <scope>NUCLEOTIDE SEQUENCE</scope>
    <source>
        <strain evidence="3">JCM 16183</strain>
    </source>
</reference>
<evidence type="ECO:0000313" key="3">
    <source>
        <dbReference type="EMBL" id="BDG60285.1"/>
    </source>
</evidence>
<organism evidence="3 4">
    <name type="scientific">Caldinitratiruptor microaerophilus</name>
    <dbReference type="NCBI Taxonomy" id="671077"/>
    <lineage>
        <taxon>Bacteria</taxon>
        <taxon>Bacillati</taxon>
        <taxon>Bacillota</taxon>
        <taxon>Clostridia</taxon>
        <taxon>Eubacteriales</taxon>
        <taxon>Symbiobacteriaceae</taxon>
        <taxon>Caldinitratiruptor</taxon>
    </lineage>
</organism>
<dbReference type="Proteomes" id="UP001163687">
    <property type="component" value="Chromosome"/>
</dbReference>
<keyword evidence="1" id="KW-0175">Coiled coil</keyword>
<sequence>MLPRTILRSELVRHIEGLGLLVEELREWARRQEQELAQRAMALARSEGILAERQRELEAALREMQEQRLELAGLAQQLQAERAALEARREILRQQEEALAARAALLAEREELLRERESRAGSAGGRRPADGGAPRMRVVDTPVPPPRGAESSPGDGTAGPQPDTRAQAGGEDAVPAGPTPEAVLARVIGPLGDIQVVEAKVRWGEGAAETS</sequence>
<proteinExistence type="predicted"/>
<keyword evidence="4" id="KW-1185">Reference proteome</keyword>
<dbReference type="RefSeq" id="WP_264844348.1">
    <property type="nucleotide sequence ID" value="NZ_AP025628.1"/>
</dbReference>
<dbReference type="EMBL" id="AP025628">
    <property type="protein sequence ID" value="BDG60285.1"/>
    <property type="molecule type" value="Genomic_DNA"/>
</dbReference>
<dbReference type="AlphaFoldDB" id="A0AA35CJ95"/>
<evidence type="ECO:0000256" key="1">
    <source>
        <dbReference type="SAM" id="Coils"/>
    </source>
</evidence>
<evidence type="ECO:0000256" key="2">
    <source>
        <dbReference type="SAM" id="MobiDB-lite"/>
    </source>
</evidence>